<protein>
    <recommendedName>
        <fullName evidence="3">Phycoerythrin alpha subunit</fullName>
    </recommendedName>
</protein>
<evidence type="ECO:0008006" key="3">
    <source>
        <dbReference type="Google" id="ProtNLM"/>
    </source>
</evidence>
<sequence length="132" mass="14341">MLESRPIIKQLAAEGRGALSDCTHQGSEDIKINSIQLANVTNAAIDRGQMLLDTLGNCSRKSGLAVISCYRNIIAADVVPVKGTLLGAIEAHKLAHFKAIEIRNKANICVDDIVRKYRDLLEKSLEAAMHCT</sequence>
<dbReference type="AlphaFoldDB" id="A0AAV8ZLM7"/>
<dbReference type="EMBL" id="JANEYF010001321">
    <property type="protein sequence ID" value="KAJ8964717.1"/>
    <property type="molecule type" value="Genomic_DNA"/>
</dbReference>
<proteinExistence type="predicted"/>
<reference evidence="1" key="1">
    <citation type="journal article" date="2023" name="Insect Mol. Biol.">
        <title>Genome sequencing provides insights into the evolution of gene families encoding plant cell wall-degrading enzymes in longhorned beetles.</title>
        <authorList>
            <person name="Shin N.R."/>
            <person name="Okamura Y."/>
            <person name="Kirsch R."/>
            <person name="Pauchet Y."/>
        </authorList>
    </citation>
    <scope>NUCLEOTIDE SEQUENCE</scope>
    <source>
        <strain evidence="1">RBIC_L_NR</strain>
    </source>
</reference>
<organism evidence="1 2">
    <name type="scientific">Rhamnusium bicolor</name>
    <dbReference type="NCBI Taxonomy" id="1586634"/>
    <lineage>
        <taxon>Eukaryota</taxon>
        <taxon>Metazoa</taxon>
        <taxon>Ecdysozoa</taxon>
        <taxon>Arthropoda</taxon>
        <taxon>Hexapoda</taxon>
        <taxon>Insecta</taxon>
        <taxon>Pterygota</taxon>
        <taxon>Neoptera</taxon>
        <taxon>Endopterygota</taxon>
        <taxon>Coleoptera</taxon>
        <taxon>Polyphaga</taxon>
        <taxon>Cucujiformia</taxon>
        <taxon>Chrysomeloidea</taxon>
        <taxon>Cerambycidae</taxon>
        <taxon>Lepturinae</taxon>
        <taxon>Rhagiini</taxon>
        <taxon>Rhamnusium</taxon>
    </lineage>
</organism>
<evidence type="ECO:0000313" key="2">
    <source>
        <dbReference type="Proteomes" id="UP001162156"/>
    </source>
</evidence>
<dbReference type="Proteomes" id="UP001162156">
    <property type="component" value="Unassembled WGS sequence"/>
</dbReference>
<accession>A0AAV8ZLM7</accession>
<keyword evidence="2" id="KW-1185">Reference proteome</keyword>
<gene>
    <name evidence="1" type="ORF">NQ314_004681</name>
</gene>
<evidence type="ECO:0000313" key="1">
    <source>
        <dbReference type="EMBL" id="KAJ8964717.1"/>
    </source>
</evidence>
<name>A0AAV8ZLM7_9CUCU</name>
<comment type="caution">
    <text evidence="1">The sequence shown here is derived from an EMBL/GenBank/DDBJ whole genome shotgun (WGS) entry which is preliminary data.</text>
</comment>